<feature type="modified residue" description="4-aspartylphosphate" evidence="1">
    <location>
        <position position="56"/>
    </location>
</feature>
<dbReference type="Gene3D" id="3.40.50.2300">
    <property type="match status" value="1"/>
</dbReference>
<proteinExistence type="predicted"/>
<feature type="domain" description="HTH LytTR-type" evidence="3">
    <location>
        <begin position="135"/>
        <end position="201"/>
    </location>
</feature>
<organism evidence="4 5">
    <name type="scientific">Flavobacterium okayamense</name>
    <dbReference type="NCBI Taxonomy" id="2830782"/>
    <lineage>
        <taxon>Bacteria</taxon>
        <taxon>Pseudomonadati</taxon>
        <taxon>Bacteroidota</taxon>
        <taxon>Flavobacteriia</taxon>
        <taxon>Flavobacteriales</taxon>
        <taxon>Flavobacteriaceae</taxon>
        <taxon>Flavobacterium</taxon>
    </lineage>
</organism>
<dbReference type="InterPro" id="IPR007492">
    <property type="entry name" value="LytTR_DNA-bd_dom"/>
</dbReference>
<evidence type="ECO:0000313" key="5">
    <source>
        <dbReference type="Proteomes" id="UP000825258"/>
    </source>
</evidence>
<dbReference type="Gene3D" id="2.40.50.1020">
    <property type="entry name" value="LytTr DNA-binding domain"/>
    <property type="match status" value="1"/>
</dbReference>
<dbReference type="RefSeq" id="WP_221258340.1">
    <property type="nucleotide sequence ID" value="NZ_AP024749.1"/>
</dbReference>
<dbReference type="PROSITE" id="PS50930">
    <property type="entry name" value="HTH_LYTTR"/>
    <property type="match status" value="1"/>
</dbReference>
<dbReference type="InterPro" id="IPR011006">
    <property type="entry name" value="CheY-like_superfamily"/>
</dbReference>
<dbReference type="CDD" id="cd17534">
    <property type="entry name" value="REC_DC-like"/>
    <property type="match status" value="1"/>
</dbReference>
<evidence type="ECO:0000313" key="4">
    <source>
        <dbReference type="EMBL" id="BCY29251.1"/>
    </source>
</evidence>
<dbReference type="PROSITE" id="PS50110">
    <property type="entry name" value="RESPONSE_REGULATORY"/>
    <property type="match status" value="1"/>
</dbReference>
<evidence type="ECO:0000259" key="2">
    <source>
        <dbReference type="PROSITE" id="PS50110"/>
    </source>
</evidence>
<dbReference type="Proteomes" id="UP000825258">
    <property type="component" value="Chromosome"/>
</dbReference>
<dbReference type="SMART" id="SM00448">
    <property type="entry name" value="REC"/>
    <property type="match status" value="1"/>
</dbReference>
<accession>A0ABN6HY59</accession>
<dbReference type="EMBL" id="AP024749">
    <property type="protein sequence ID" value="BCY29251.1"/>
    <property type="molecule type" value="Genomic_DNA"/>
</dbReference>
<name>A0ABN6HY59_9FLAO</name>
<dbReference type="Pfam" id="PF04397">
    <property type="entry name" value="LytTR"/>
    <property type="match status" value="1"/>
</dbReference>
<dbReference type="PANTHER" id="PTHR45526:SF1">
    <property type="entry name" value="TRANSCRIPTIONAL REGULATORY PROTEIN DCUR-RELATED"/>
    <property type="match status" value="1"/>
</dbReference>
<protein>
    <recommendedName>
        <fullName evidence="6">Two component transcriptional regulator, LytTR family</fullName>
    </recommendedName>
</protein>
<dbReference type="SMART" id="SM00850">
    <property type="entry name" value="LytTR"/>
    <property type="match status" value="1"/>
</dbReference>
<keyword evidence="1" id="KW-0597">Phosphoprotein</keyword>
<keyword evidence="5" id="KW-1185">Reference proteome</keyword>
<dbReference type="InterPro" id="IPR001789">
    <property type="entry name" value="Sig_transdc_resp-reg_receiver"/>
</dbReference>
<dbReference type="PANTHER" id="PTHR45526">
    <property type="entry name" value="TRANSCRIPTIONAL REGULATORY PROTEIN DPIA"/>
    <property type="match status" value="1"/>
</dbReference>
<sequence length="232" mass="26883">MQTPLQILIVEDEFITQKTISNYLVEIGYEIAGLAMSAKEAKEILDTKNVNFVILDINIKGEHNGIWLGNYIKENYNLPFIYLTAYSDNETISNALESEPFSYLVKPFQKHDLLTSIEVSVLNYNKLNPKKEDTLLIKHNEVYKKVIISNINYIESDKNYLKLYCEEEIYRYRSTITDFISLLPKEFIQTHKGFIVNSKKITGFSNSFVEIEKVKIPISKTFKDDVLNTLSL</sequence>
<dbReference type="SUPFAM" id="SSF52172">
    <property type="entry name" value="CheY-like"/>
    <property type="match status" value="1"/>
</dbReference>
<dbReference type="InterPro" id="IPR051271">
    <property type="entry name" value="2C-system_Tx_regulators"/>
</dbReference>
<feature type="domain" description="Response regulatory" evidence="2">
    <location>
        <begin position="6"/>
        <end position="121"/>
    </location>
</feature>
<evidence type="ECO:0000259" key="3">
    <source>
        <dbReference type="PROSITE" id="PS50930"/>
    </source>
</evidence>
<evidence type="ECO:0008006" key="6">
    <source>
        <dbReference type="Google" id="ProtNLM"/>
    </source>
</evidence>
<evidence type="ECO:0000256" key="1">
    <source>
        <dbReference type="PROSITE-ProRule" id="PRU00169"/>
    </source>
</evidence>
<reference evidence="4 5" key="1">
    <citation type="submission" date="2021-06" db="EMBL/GenBank/DDBJ databases">
        <title>Whole genome sequences of Flavobacterium sp. KK2020170 and assembly.</title>
        <authorList>
            <person name="Kitahara K."/>
            <person name="Miyoshi S."/>
            <person name="Uesaka K."/>
        </authorList>
    </citation>
    <scope>NUCLEOTIDE SEQUENCE [LARGE SCALE GENOMIC DNA]</scope>
    <source>
        <strain evidence="4 5">KK2020170</strain>
    </source>
</reference>
<gene>
    <name evidence="4" type="ORF">KK2020170_21190</name>
</gene>
<dbReference type="Pfam" id="PF00072">
    <property type="entry name" value="Response_reg"/>
    <property type="match status" value="1"/>
</dbReference>